<dbReference type="AlphaFoldDB" id="A0A1M6IXG9"/>
<dbReference type="NCBIfam" id="TIGR03882">
    <property type="entry name" value="cyclo_dehyd_2"/>
    <property type="match status" value="1"/>
</dbReference>
<accession>A0A1M6IXG9</accession>
<dbReference type="Gene3D" id="3.40.50.720">
    <property type="entry name" value="NAD(P)-binding Rossmann-like Domain"/>
    <property type="match status" value="1"/>
</dbReference>
<evidence type="ECO:0000313" key="1">
    <source>
        <dbReference type="EMBL" id="SHJ39143.1"/>
    </source>
</evidence>
<organism evidence="1 2">
    <name type="scientific">Hymenobacter daecheongensis DSM 21074</name>
    <dbReference type="NCBI Taxonomy" id="1121955"/>
    <lineage>
        <taxon>Bacteria</taxon>
        <taxon>Pseudomonadati</taxon>
        <taxon>Bacteroidota</taxon>
        <taxon>Cytophagia</taxon>
        <taxon>Cytophagales</taxon>
        <taxon>Hymenobacteraceae</taxon>
        <taxon>Hymenobacter</taxon>
    </lineage>
</organism>
<reference evidence="1 2" key="1">
    <citation type="submission" date="2016-11" db="EMBL/GenBank/DDBJ databases">
        <authorList>
            <person name="Jaros S."/>
            <person name="Januszkiewicz K."/>
            <person name="Wedrychowicz H."/>
        </authorList>
    </citation>
    <scope>NUCLEOTIDE SEQUENCE [LARGE SCALE GENOMIC DNA]</scope>
    <source>
        <strain evidence="1 2">DSM 21074</strain>
    </source>
</reference>
<dbReference type="EMBL" id="FQYN01000006">
    <property type="protein sequence ID" value="SHJ39143.1"/>
    <property type="molecule type" value="Genomic_DNA"/>
</dbReference>
<proteinExistence type="predicted"/>
<evidence type="ECO:0000313" key="2">
    <source>
        <dbReference type="Proteomes" id="UP000184418"/>
    </source>
</evidence>
<dbReference type="OrthoDB" id="1074280at2"/>
<dbReference type="SUPFAM" id="SSF69572">
    <property type="entry name" value="Activating enzymes of the ubiquitin-like proteins"/>
    <property type="match status" value="1"/>
</dbReference>
<sequence>MLHHFDIYEDRKNGMFQVRTKTDVYAIEFQDEDKAALFVQLADLLAKDPELALSALVRKLERTYPKEKILDVLQELDANNFLSFENARELAKTMGTKKDNPYGPTTTDAQKPATITFVGEKSLGRLFAKKAEQYGFPQVNQFSALGEADDAQIQKLLADSDFLVVDGHNWNPLFLERFNELAVAANKPWLYLGGIEGPNLKVGPIFWGEECGCYHCLKLRLKSHDTFLNYSEEYESHLKANHQTAKPDRLPGYDILVDMLAGYAVLETSKFLHCWSVPETWKSYISVDAFTYGVTKHHLLKVPFCEVCQPELAYAPAPWLEPVTLAR</sequence>
<dbReference type="GO" id="GO:0008641">
    <property type="term" value="F:ubiquitin-like modifier activating enzyme activity"/>
    <property type="evidence" value="ECO:0007669"/>
    <property type="project" value="InterPro"/>
</dbReference>
<dbReference type="RefSeq" id="WP_073110694.1">
    <property type="nucleotide sequence ID" value="NZ_FQYN01000006.1"/>
</dbReference>
<dbReference type="Proteomes" id="UP000184418">
    <property type="component" value="Unassembled WGS sequence"/>
</dbReference>
<keyword evidence="2" id="KW-1185">Reference proteome</keyword>
<name>A0A1M6IXG9_9BACT</name>
<protein>
    <submittedName>
        <fullName evidence="1">Bacteriocin biosynthesis cyclodehydratase domain-containing protein</fullName>
    </submittedName>
</protein>
<gene>
    <name evidence="1" type="ORF">SAMN02745146_3008</name>
</gene>
<dbReference type="InterPro" id="IPR022291">
    <property type="entry name" value="Bacteriocin_synth_cyclodeHase"/>
</dbReference>
<dbReference type="InterPro" id="IPR035985">
    <property type="entry name" value="Ubiquitin-activating_enz"/>
</dbReference>
<dbReference type="STRING" id="1121955.SAMN02745146_3008"/>